<feature type="compositionally biased region" description="Basic residues" evidence="2">
    <location>
        <begin position="1"/>
        <end position="12"/>
    </location>
</feature>
<dbReference type="Proteomes" id="UP001280581">
    <property type="component" value="Unassembled WGS sequence"/>
</dbReference>
<feature type="region of interest" description="Disordered" evidence="2">
    <location>
        <begin position="507"/>
        <end position="536"/>
    </location>
</feature>
<evidence type="ECO:0000256" key="1">
    <source>
        <dbReference type="ARBA" id="ARBA00011353"/>
    </source>
</evidence>
<reference evidence="5 6" key="1">
    <citation type="submission" date="2021-02" db="EMBL/GenBank/DDBJ databases">
        <title>Genome assembly of Pseudopithomyces chartarum.</title>
        <authorList>
            <person name="Jauregui R."/>
            <person name="Singh J."/>
            <person name="Voisey C."/>
        </authorList>
    </citation>
    <scope>NUCLEOTIDE SEQUENCE [LARGE SCALE GENOMIC DNA]</scope>
    <source>
        <strain evidence="5 6">AGR01</strain>
    </source>
</reference>
<evidence type="ECO:0008006" key="7">
    <source>
        <dbReference type="Google" id="ProtNLM"/>
    </source>
</evidence>
<organism evidence="5 6">
    <name type="scientific">Pseudopithomyces chartarum</name>
    <dbReference type="NCBI Taxonomy" id="1892770"/>
    <lineage>
        <taxon>Eukaryota</taxon>
        <taxon>Fungi</taxon>
        <taxon>Dikarya</taxon>
        <taxon>Ascomycota</taxon>
        <taxon>Pezizomycotina</taxon>
        <taxon>Dothideomycetes</taxon>
        <taxon>Pleosporomycetidae</taxon>
        <taxon>Pleosporales</taxon>
        <taxon>Massarineae</taxon>
        <taxon>Didymosphaeriaceae</taxon>
        <taxon>Pseudopithomyces</taxon>
    </lineage>
</organism>
<dbReference type="AlphaFoldDB" id="A0AAN6LXW5"/>
<evidence type="ECO:0000313" key="6">
    <source>
        <dbReference type="Proteomes" id="UP001280581"/>
    </source>
</evidence>
<dbReference type="Pfam" id="PF01424">
    <property type="entry name" value="R3H"/>
    <property type="match status" value="1"/>
</dbReference>
<dbReference type="InterPro" id="IPR001374">
    <property type="entry name" value="R3H_dom"/>
</dbReference>
<dbReference type="Pfam" id="PF01585">
    <property type="entry name" value="G-patch"/>
    <property type="match status" value="1"/>
</dbReference>
<dbReference type="PANTHER" id="PTHR14195">
    <property type="entry name" value="G PATCH DOMAIN CONTAINING PROTEIN 2"/>
    <property type="match status" value="1"/>
</dbReference>
<proteinExistence type="predicted"/>
<dbReference type="SUPFAM" id="SSF54160">
    <property type="entry name" value="Chromo domain-like"/>
    <property type="match status" value="1"/>
</dbReference>
<dbReference type="SMART" id="SM00443">
    <property type="entry name" value="G_patch"/>
    <property type="match status" value="1"/>
</dbReference>
<keyword evidence="6" id="KW-1185">Reference proteome</keyword>
<feature type="region of interest" description="Disordered" evidence="2">
    <location>
        <begin position="718"/>
        <end position="739"/>
    </location>
</feature>
<evidence type="ECO:0000259" key="4">
    <source>
        <dbReference type="PROSITE" id="PS51061"/>
    </source>
</evidence>
<dbReference type="Gene3D" id="3.30.1370.50">
    <property type="entry name" value="R3H-like domain"/>
    <property type="match status" value="1"/>
</dbReference>
<sequence length="801" mass="87144">MAKKKGKGKGKSTPKGTPKGTPKHAPRHSLPSHTPRSHMQEAVSAVAQRFSLRDEARYMSSHRSPAFDSAKKLRHMPIAFVSAGCLEGTVKEKEPALEPSVPAPAPTAAFPPCSPVATEALAQMTIRSPSPAPSAASSASSEEVIVFRGRIHTPLAQDSPLSPPTNADSLAPVASLATASPLDSVTTRPAPSTDNSLPAGKSPNTRNPPNTGSAAANVPDESIMACDTAAAAATRTAKATAASPHDESDVDSDTNSVIDSHFQKRRGGKARWESQQTEWVSRSKPGIGWLPVDARPDMDAFLDGEVNPRDAAMDDYMQNADANGELREMIAASGFARREMDLDGGSHNDWESDGGPDIPPELEHDDGWTSDMARDLDGLSTSTDVEGTVVRIVGHRTRTRGLQYQVVYEGHTRDDSRWLPVACLTTPSNKVLIEAYEAKRLAREEGEQVQSTSDSELGFYTEADSSEDESEVDDEQFARALQKQEELGIDDDDLVLYAADAHFSASNAPRATMGQQNKRRQQRAGGGGRNNNRTFPSASALADAVEMDPYAGFDIMDTERPSLRLKKKGRKGQMPPELLGDDSDLNEQLQSTWAADRAKKRLKKAEREELRKQGLLGRKGKAPDLSVKYKDGVSMEDIIEEIRDFMASEMQTLALPPMEAHRRAGIHQFVNEFNINSKSRGDGAGRFMVLSKTSRTFAFDDELFDEVMAQKKYNRRLLARSFNQPPPRQKKDKGAKTRPMVSYKDGEVVGAKAPELGVENKGRAMLEKMGWSKGMALGALDNKGILQPIAHTVKITKAGLR</sequence>
<dbReference type="InterPro" id="IPR016197">
    <property type="entry name" value="Chromo-like_dom_sf"/>
</dbReference>
<feature type="compositionally biased region" description="Polar residues" evidence="2">
    <location>
        <begin position="179"/>
        <end position="214"/>
    </location>
</feature>
<feature type="region of interest" description="Disordered" evidence="2">
    <location>
        <begin position="347"/>
        <end position="367"/>
    </location>
</feature>
<dbReference type="PROSITE" id="PS51061">
    <property type="entry name" value="R3H"/>
    <property type="match status" value="1"/>
</dbReference>
<dbReference type="CDD" id="cd00024">
    <property type="entry name" value="CD_CSD"/>
    <property type="match status" value="1"/>
</dbReference>
<comment type="caution">
    <text evidence="5">The sequence shown here is derived from an EMBL/GenBank/DDBJ whole genome shotgun (WGS) entry which is preliminary data.</text>
</comment>
<feature type="region of interest" description="Disordered" evidence="2">
    <location>
        <begin position="179"/>
        <end position="220"/>
    </location>
</feature>
<gene>
    <name evidence="5" type="ORF">GRF29_103g455078</name>
</gene>
<evidence type="ECO:0000256" key="2">
    <source>
        <dbReference type="SAM" id="MobiDB-lite"/>
    </source>
</evidence>
<name>A0AAN6LXW5_9PLEO</name>
<evidence type="ECO:0000313" key="5">
    <source>
        <dbReference type="EMBL" id="KAK3207294.1"/>
    </source>
</evidence>
<dbReference type="GO" id="GO:0003676">
    <property type="term" value="F:nucleic acid binding"/>
    <property type="evidence" value="ECO:0007669"/>
    <property type="project" value="UniProtKB-UniRule"/>
</dbReference>
<accession>A0AAN6LXW5</accession>
<dbReference type="PROSITE" id="PS50174">
    <property type="entry name" value="G_PATCH"/>
    <property type="match status" value="1"/>
</dbReference>
<feature type="region of interest" description="Disordered" evidence="2">
    <location>
        <begin position="1"/>
        <end position="47"/>
    </location>
</feature>
<feature type="domain" description="R3H" evidence="4">
    <location>
        <begin position="632"/>
        <end position="694"/>
    </location>
</feature>
<dbReference type="InterPro" id="IPR051189">
    <property type="entry name" value="Splicing_assoc_domain"/>
</dbReference>
<feature type="region of interest" description="Disordered" evidence="2">
    <location>
        <begin position="237"/>
        <end position="279"/>
    </location>
</feature>
<feature type="domain" description="G-patch" evidence="3">
    <location>
        <begin position="758"/>
        <end position="801"/>
    </location>
</feature>
<dbReference type="SMART" id="SM00393">
    <property type="entry name" value="R3H"/>
    <property type="match status" value="1"/>
</dbReference>
<dbReference type="InterPro" id="IPR036867">
    <property type="entry name" value="R3H_dom_sf"/>
</dbReference>
<evidence type="ECO:0000259" key="3">
    <source>
        <dbReference type="PROSITE" id="PS50174"/>
    </source>
</evidence>
<feature type="region of interest" description="Disordered" evidence="2">
    <location>
        <begin position="564"/>
        <end position="583"/>
    </location>
</feature>
<dbReference type="EMBL" id="WVTA01000009">
    <property type="protein sequence ID" value="KAK3207294.1"/>
    <property type="molecule type" value="Genomic_DNA"/>
</dbReference>
<comment type="subunit">
    <text evidence="1">Component of the NuA4 histone acetyltransferase complex.</text>
</comment>
<protein>
    <recommendedName>
        <fullName evidence="7">Protein SQS1</fullName>
    </recommendedName>
</protein>
<dbReference type="Gene3D" id="2.40.50.40">
    <property type="match status" value="1"/>
</dbReference>
<dbReference type="InterPro" id="IPR000467">
    <property type="entry name" value="G_patch_dom"/>
</dbReference>
<dbReference type="SUPFAM" id="SSF82708">
    <property type="entry name" value="R3H domain"/>
    <property type="match status" value="1"/>
</dbReference>